<comment type="similarity">
    <text evidence="5">Belongs to the ABC-4 integral membrane protein family.</text>
</comment>
<dbReference type="GO" id="GO:0022857">
    <property type="term" value="F:transmembrane transporter activity"/>
    <property type="evidence" value="ECO:0007669"/>
    <property type="project" value="TreeGrafter"/>
</dbReference>
<evidence type="ECO:0000256" key="5">
    <source>
        <dbReference type="ARBA" id="ARBA00038076"/>
    </source>
</evidence>
<gene>
    <name evidence="7" type="ordered locus">RSal33209_0257</name>
</gene>
<dbReference type="RefSeq" id="WP_012243721.1">
    <property type="nucleotide sequence ID" value="NC_010168.1"/>
</dbReference>
<dbReference type="STRING" id="288705.RSal33209_0257"/>
<dbReference type="GO" id="GO:0016887">
    <property type="term" value="F:ATP hydrolysis activity"/>
    <property type="evidence" value="ECO:0007669"/>
    <property type="project" value="InterPro"/>
</dbReference>
<name>A9WM25_RENSM</name>
<dbReference type="InterPro" id="IPR017911">
    <property type="entry name" value="MacB-like_ATP-bd"/>
</dbReference>
<dbReference type="PROSITE" id="PS50893">
    <property type="entry name" value="ABC_TRANSPORTER_2"/>
    <property type="match status" value="1"/>
</dbReference>
<dbReference type="Pfam" id="PF12704">
    <property type="entry name" value="MacB_PCD"/>
    <property type="match status" value="1"/>
</dbReference>
<evidence type="ECO:0000256" key="2">
    <source>
        <dbReference type="ARBA" id="ARBA00022448"/>
    </source>
</evidence>
<dbReference type="PROSITE" id="PS00211">
    <property type="entry name" value="ABC_TRANSPORTER_1"/>
    <property type="match status" value="1"/>
</dbReference>
<dbReference type="GO" id="GO:0005886">
    <property type="term" value="C:plasma membrane"/>
    <property type="evidence" value="ECO:0007669"/>
    <property type="project" value="TreeGrafter"/>
</dbReference>
<evidence type="ECO:0000313" key="7">
    <source>
        <dbReference type="EMBL" id="ABY22013.1"/>
    </source>
</evidence>
<dbReference type="SUPFAM" id="SSF52540">
    <property type="entry name" value="P-loop containing nucleoside triphosphate hydrolases"/>
    <property type="match status" value="1"/>
</dbReference>
<reference evidence="8" key="1">
    <citation type="journal article" date="2008" name="J. Bacteriol.">
        <title>Genome sequence of the fish pathogen Renibacterium salmoninarum suggests reductive evolution away from an environmental Arthrobacter ancestor.</title>
        <authorList>
            <person name="Wiens G.D."/>
            <person name="Rockey D.D."/>
            <person name="Wu Z."/>
            <person name="Chang J."/>
            <person name="Levy R."/>
            <person name="Crane S."/>
            <person name="Chen D.S."/>
            <person name="Capri G.R."/>
            <person name="Burnett J.R."/>
            <person name="Sudheesh P.S."/>
            <person name="Schipma M.J."/>
            <person name="Burd H."/>
            <person name="Bhattacharyya A."/>
            <person name="Rhodes L.D."/>
            <person name="Kaul R."/>
            <person name="Strom M.S."/>
        </authorList>
    </citation>
    <scope>NUCLEOTIDE SEQUENCE [LARGE SCALE GENOMIC DNA]</scope>
    <source>
        <strain evidence="8">ATCC 33209 / DSM 20767 / JCM 11484 / NBRC 15589 / NCIMB 2235</strain>
    </source>
</reference>
<dbReference type="InterPro" id="IPR003439">
    <property type="entry name" value="ABC_transporter-like_ATP-bd"/>
</dbReference>
<proteinExistence type="inferred from homology"/>
<protein>
    <submittedName>
        <fullName evidence="7">ABC transporter ATP-binding protein</fullName>
    </submittedName>
</protein>
<accession>A9WM25</accession>
<sequence length="407" mass="43940">MAEETLIELENVTRTVILPNDETLAILHGINLTLSQGDHTAIAGRSGSGKSTLLNLLGLLDLPTDGSVRFLGNDAKRLGERARARLRGGSVGFVFQQFNLLPGRSALENVMMPLLYADGGKFWRRRSLAAAMLEQVGLADRMDSVPGLLSGGEQQRVAIARALVRRPQLILADEPTGALDVETGQNVMKLLDSVAAETGAALVAITHDLNVARLARMHFRLDNGVLTEDPTLAELADRGVRMTAFIAAVVEAWGEFKVQKARVLLSLIGVALSVAALASVVGVGDLARASMQQSQEKYSGRTATIQTYFQTMAAKMPADARQKIDELADRYGLKYVSLKGSANGSFQFINGAAQTQISIVDPAYDIIHRLKVSRGSWFAADDAQRLTPALVVNEKFYDAMGRPDLNK</sequence>
<evidence type="ECO:0000313" key="8">
    <source>
        <dbReference type="Proteomes" id="UP000002007"/>
    </source>
</evidence>
<dbReference type="InterPro" id="IPR027417">
    <property type="entry name" value="P-loop_NTPase"/>
</dbReference>
<dbReference type="InterPro" id="IPR003593">
    <property type="entry name" value="AAA+_ATPase"/>
</dbReference>
<keyword evidence="3" id="KW-0547">Nucleotide-binding</keyword>
<dbReference type="Gene3D" id="3.40.50.300">
    <property type="entry name" value="P-loop containing nucleotide triphosphate hydrolases"/>
    <property type="match status" value="1"/>
</dbReference>
<keyword evidence="4 7" id="KW-0067">ATP-binding</keyword>
<dbReference type="KEGG" id="rsa:RSal33209_0257"/>
<evidence type="ECO:0000256" key="4">
    <source>
        <dbReference type="ARBA" id="ARBA00022840"/>
    </source>
</evidence>
<keyword evidence="2" id="KW-0813">Transport</keyword>
<comment type="similarity">
    <text evidence="1">Belongs to the ABC transporter superfamily.</text>
</comment>
<evidence type="ECO:0000259" key="6">
    <source>
        <dbReference type="PROSITE" id="PS50893"/>
    </source>
</evidence>
<dbReference type="InterPro" id="IPR025857">
    <property type="entry name" value="MacB_PCD"/>
</dbReference>
<dbReference type="PANTHER" id="PTHR24220">
    <property type="entry name" value="IMPORT ATP-BINDING PROTEIN"/>
    <property type="match status" value="1"/>
</dbReference>
<evidence type="ECO:0000256" key="1">
    <source>
        <dbReference type="ARBA" id="ARBA00005417"/>
    </source>
</evidence>
<dbReference type="InterPro" id="IPR017871">
    <property type="entry name" value="ABC_transporter-like_CS"/>
</dbReference>
<feature type="domain" description="ABC transporter" evidence="6">
    <location>
        <begin position="7"/>
        <end position="248"/>
    </location>
</feature>
<dbReference type="GO" id="GO:0005524">
    <property type="term" value="F:ATP binding"/>
    <property type="evidence" value="ECO:0007669"/>
    <property type="project" value="UniProtKB-KW"/>
</dbReference>
<evidence type="ECO:0000256" key="3">
    <source>
        <dbReference type="ARBA" id="ARBA00022741"/>
    </source>
</evidence>
<dbReference type="HOGENOM" id="CLU_675929_0_0_11"/>
<organism evidence="7 8">
    <name type="scientific">Renibacterium salmoninarum (strain ATCC 33209 / DSM 20767 / JCM 11484 / NBRC 15589 / NCIMB 2235)</name>
    <dbReference type="NCBI Taxonomy" id="288705"/>
    <lineage>
        <taxon>Bacteria</taxon>
        <taxon>Bacillati</taxon>
        <taxon>Actinomycetota</taxon>
        <taxon>Actinomycetes</taxon>
        <taxon>Micrococcales</taxon>
        <taxon>Micrococcaceae</taxon>
        <taxon>Renibacterium</taxon>
    </lineage>
</organism>
<dbReference type="AlphaFoldDB" id="A9WM25"/>
<dbReference type="Proteomes" id="UP000002007">
    <property type="component" value="Chromosome"/>
</dbReference>
<dbReference type="EMBL" id="CP000910">
    <property type="protein sequence ID" value="ABY22013.1"/>
    <property type="molecule type" value="Genomic_DNA"/>
</dbReference>
<dbReference type="CDD" id="cd03255">
    <property type="entry name" value="ABC_MJ0796_LolCDE_FtsE"/>
    <property type="match status" value="1"/>
</dbReference>
<keyword evidence="8" id="KW-1185">Reference proteome</keyword>
<dbReference type="SMART" id="SM00382">
    <property type="entry name" value="AAA"/>
    <property type="match status" value="1"/>
</dbReference>
<dbReference type="PANTHER" id="PTHR24220:SF689">
    <property type="entry name" value="LIPOPROTEIN-RELEASING SYSTEM ATP-BINDING PROTEIN LOLD"/>
    <property type="match status" value="1"/>
</dbReference>
<dbReference type="Pfam" id="PF00005">
    <property type="entry name" value="ABC_tran"/>
    <property type="match status" value="1"/>
</dbReference>
<dbReference type="eggNOG" id="COG1136">
    <property type="taxonomic scope" value="Bacteria"/>
</dbReference>
<dbReference type="InterPro" id="IPR015854">
    <property type="entry name" value="ABC_transpr_LolD-like"/>
</dbReference>